<accession>A0A8R1YXB8</accession>
<dbReference type="AlphaFoldDB" id="A0A2A6CPY9"/>
<dbReference type="Proteomes" id="UP000005239">
    <property type="component" value="Unassembled WGS sequence"/>
</dbReference>
<reference evidence="1" key="2">
    <citation type="submission" date="2022-06" db="UniProtKB">
        <authorList>
            <consortium name="EnsemblMetazoa"/>
        </authorList>
    </citation>
    <scope>IDENTIFICATION</scope>
    <source>
        <strain evidence="1">PS312</strain>
    </source>
</reference>
<name>A0A2A6CPY9_PRIPA</name>
<gene>
    <name evidence="1" type="primary">WBGene00280046</name>
</gene>
<reference evidence="2" key="1">
    <citation type="journal article" date="2008" name="Nat. Genet.">
        <title>The Pristionchus pacificus genome provides a unique perspective on nematode lifestyle and parasitism.</title>
        <authorList>
            <person name="Dieterich C."/>
            <person name="Clifton S.W."/>
            <person name="Schuster L.N."/>
            <person name="Chinwalla A."/>
            <person name="Delehaunty K."/>
            <person name="Dinkelacker I."/>
            <person name="Fulton L."/>
            <person name="Fulton R."/>
            <person name="Godfrey J."/>
            <person name="Minx P."/>
            <person name="Mitreva M."/>
            <person name="Roeseler W."/>
            <person name="Tian H."/>
            <person name="Witte H."/>
            <person name="Yang S.P."/>
            <person name="Wilson R.K."/>
            <person name="Sommer R.J."/>
        </authorList>
    </citation>
    <scope>NUCLEOTIDE SEQUENCE [LARGE SCALE GENOMIC DNA]</scope>
    <source>
        <strain evidence="2">PS312</strain>
    </source>
</reference>
<protein>
    <submittedName>
        <fullName evidence="1">Uncharacterized protein</fullName>
    </submittedName>
</protein>
<keyword evidence="2" id="KW-1185">Reference proteome</keyword>
<organism evidence="1 2">
    <name type="scientific">Pristionchus pacificus</name>
    <name type="common">Parasitic nematode worm</name>
    <dbReference type="NCBI Taxonomy" id="54126"/>
    <lineage>
        <taxon>Eukaryota</taxon>
        <taxon>Metazoa</taxon>
        <taxon>Ecdysozoa</taxon>
        <taxon>Nematoda</taxon>
        <taxon>Chromadorea</taxon>
        <taxon>Rhabditida</taxon>
        <taxon>Rhabditina</taxon>
        <taxon>Diplogasteromorpha</taxon>
        <taxon>Diplogasteroidea</taxon>
        <taxon>Neodiplogasteridae</taxon>
        <taxon>Pristionchus</taxon>
    </lineage>
</organism>
<accession>A0A2A6CPY9</accession>
<evidence type="ECO:0000313" key="2">
    <source>
        <dbReference type="Proteomes" id="UP000005239"/>
    </source>
</evidence>
<dbReference type="EnsemblMetazoa" id="PPA41677.1">
    <property type="protein sequence ID" value="PPA41677.1"/>
    <property type="gene ID" value="WBGene00280046"/>
</dbReference>
<evidence type="ECO:0000313" key="1">
    <source>
        <dbReference type="EnsemblMetazoa" id="PPA41677.1"/>
    </source>
</evidence>
<sequence length="140" mass="14468">MSMRILLVMYALPGAVLPCIPMKTPDKGIPAGCNAALFTPYDVEMCDAQFAAIPLTNKCSSASISPMAVTCGPGLTIVLVGPKNTDAYPGDVATITCDRSTKKWTATDPASAGGATFTEADIANTFGFPAGVACGTGRWW</sequence>
<proteinExistence type="predicted"/>